<keyword evidence="2" id="KW-1185">Reference proteome</keyword>
<proteinExistence type="predicted"/>
<keyword evidence="1" id="KW-0808">Transferase</keyword>
<dbReference type="RefSeq" id="WP_138851156.1">
    <property type="nucleotide sequence ID" value="NZ_CP040710.1"/>
</dbReference>
<name>A0A5B7SL65_9FLAO</name>
<dbReference type="KEGG" id="asag:FGM00_01205"/>
<evidence type="ECO:0000313" key="2">
    <source>
        <dbReference type="Proteomes" id="UP000310017"/>
    </source>
</evidence>
<evidence type="ECO:0000313" key="1">
    <source>
        <dbReference type="EMBL" id="QCW98801.1"/>
    </source>
</evidence>
<organism evidence="1 2">
    <name type="scientific">Aggregatimonas sangjinii</name>
    <dbReference type="NCBI Taxonomy" id="2583587"/>
    <lineage>
        <taxon>Bacteria</taxon>
        <taxon>Pseudomonadati</taxon>
        <taxon>Bacteroidota</taxon>
        <taxon>Flavobacteriia</taxon>
        <taxon>Flavobacteriales</taxon>
        <taxon>Flavobacteriaceae</taxon>
        <taxon>Aggregatimonas</taxon>
    </lineage>
</organism>
<dbReference type="Proteomes" id="UP000310017">
    <property type="component" value="Chromosome"/>
</dbReference>
<sequence length="301" mass="35470">MPVPIALFTYKRLDTLKQTIIHLRQNKMASESDLYIFCDGAKNPIDEPHVKKVHRYIESVDGFKKVYIVKSKKNRGCANSIIKGVSDVLAEHESVIVVEDDLFTTPNFLCFMNKALEVYQHNERVLSISGYSLDLDSKERRPNDTYFLPRGWPWGWATWKTRWENVDWEVKDYEEHRRSSKKRKEFSRGGSDLNRMLRKQMEGELDAWDIRWFYHQYKTDTLTLYPTHSKVINVGFDAMATHSKTSNKRFFPVLDESSSCDFKFNDEVEIDKETHRLFLTKMGLRARILAKVGYYLDKTVK</sequence>
<dbReference type="GO" id="GO:0016740">
    <property type="term" value="F:transferase activity"/>
    <property type="evidence" value="ECO:0007669"/>
    <property type="project" value="UniProtKB-KW"/>
</dbReference>
<dbReference type="OrthoDB" id="9785375at2"/>
<dbReference type="SUPFAM" id="SSF53448">
    <property type="entry name" value="Nucleotide-diphospho-sugar transferases"/>
    <property type="match status" value="1"/>
</dbReference>
<dbReference type="Gene3D" id="3.90.550.10">
    <property type="entry name" value="Spore Coat Polysaccharide Biosynthesis Protein SpsA, Chain A"/>
    <property type="match status" value="1"/>
</dbReference>
<gene>
    <name evidence="1" type="ORF">FGM00_01205</name>
</gene>
<dbReference type="AlphaFoldDB" id="A0A5B7SL65"/>
<dbReference type="EMBL" id="CP040710">
    <property type="protein sequence ID" value="QCW98801.1"/>
    <property type="molecule type" value="Genomic_DNA"/>
</dbReference>
<dbReference type="InterPro" id="IPR029044">
    <property type="entry name" value="Nucleotide-diphossugar_trans"/>
</dbReference>
<protein>
    <submittedName>
        <fullName evidence="1">Sugar transferase</fullName>
    </submittedName>
</protein>
<reference evidence="1 2" key="1">
    <citation type="submission" date="2019-05" db="EMBL/GenBank/DDBJ databases">
        <title>Genome sequencing of F202Z8.</title>
        <authorList>
            <person name="Kwon Y.M."/>
        </authorList>
    </citation>
    <scope>NUCLEOTIDE SEQUENCE [LARGE SCALE GENOMIC DNA]</scope>
    <source>
        <strain evidence="1 2">F202Z8</strain>
    </source>
</reference>
<accession>A0A5B7SL65</accession>